<dbReference type="Proteomes" id="UP000199708">
    <property type="component" value="Unassembled WGS sequence"/>
</dbReference>
<dbReference type="GO" id="GO:0046872">
    <property type="term" value="F:metal ion binding"/>
    <property type="evidence" value="ECO:0007669"/>
    <property type="project" value="InterPro"/>
</dbReference>
<name>A0A1G7SFD5_9LACT</name>
<evidence type="ECO:0000259" key="7">
    <source>
        <dbReference type="PROSITE" id="PS50975"/>
    </source>
</evidence>
<evidence type="ECO:0000256" key="2">
    <source>
        <dbReference type="ARBA" id="ARBA00001946"/>
    </source>
</evidence>
<dbReference type="Gene3D" id="3.30.1490.20">
    <property type="entry name" value="ATP-grasp fold, A domain"/>
    <property type="match status" value="1"/>
</dbReference>
<dbReference type="SUPFAM" id="SSF56059">
    <property type="entry name" value="Glutathione synthetase ATP-binding domain-like"/>
    <property type="match status" value="1"/>
</dbReference>
<dbReference type="PROSITE" id="PS50975">
    <property type="entry name" value="ATP_GRASP"/>
    <property type="match status" value="1"/>
</dbReference>
<dbReference type="InterPro" id="IPR013815">
    <property type="entry name" value="ATP_grasp_subdomain_1"/>
</dbReference>
<evidence type="ECO:0000256" key="1">
    <source>
        <dbReference type="ARBA" id="ARBA00001936"/>
    </source>
</evidence>
<protein>
    <submittedName>
        <fullName evidence="8">Glutamate--cysteine ligase</fullName>
    </submittedName>
</protein>
<dbReference type="InterPro" id="IPR020561">
    <property type="entry name" value="PRibGlycinamid_synth_ATP-grasp"/>
</dbReference>
<dbReference type="InterPro" id="IPR040657">
    <property type="entry name" value="GshAB_ATP-grasp"/>
</dbReference>
<dbReference type="GO" id="GO:0005737">
    <property type="term" value="C:cytoplasm"/>
    <property type="evidence" value="ECO:0007669"/>
    <property type="project" value="TreeGrafter"/>
</dbReference>
<sequence>MSQTFQAHALEKNYLLHGFEDLELSTQSLIKTAIKKGIQVNVIDSEDNLIELKHNSHKELIKSANMTSLDSQASYFLMDNKSATKYVLDRENIFTPKGEKFKNFEQAVRYYTLLNKSAMVIKPQNTNYGLGITIFNTFPDKNHYISALNEAFKHDKTVLIEEFVEGTELRFYVQNNKVLAVCERQPAHVIGDGLHTIDQLIAFENQHPYRGIKHLAPLTQIQKGESEKLTLLEQGFDFSSVPEKGVKVYLRRNSNVSSGGIAIDRSDQVHADFIEIAEKTASVMQATFCGVDIIIQNYQMPISKSNQYAVLEANYNPMMSLHLFPAVGKARPLANKALELLFPELNKK</sequence>
<dbReference type="PANTHER" id="PTHR21621">
    <property type="entry name" value="RIBOSOMAL PROTEIN S6 MODIFICATION PROTEIN"/>
    <property type="match status" value="1"/>
</dbReference>
<keyword evidence="9" id="KW-1185">Reference proteome</keyword>
<gene>
    <name evidence="8" type="ORF">SAMN05421791_1043</name>
</gene>
<evidence type="ECO:0000256" key="5">
    <source>
        <dbReference type="ARBA" id="ARBA00022840"/>
    </source>
</evidence>
<keyword evidence="5 6" id="KW-0067">ATP-binding</keyword>
<dbReference type="GO" id="GO:0018169">
    <property type="term" value="F:ribosomal S6-glutamic acid ligase activity"/>
    <property type="evidence" value="ECO:0007669"/>
    <property type="project" value="TreeGrafter"/>
</dbReference>
<keyword evidence="4 6" id="KW-0547">Nucleotide-binding</keyword>
<dbReference type="Gene3D" id="3.30.470.20">
    <property type="entry name" value="ATP-grasp fold, B domain"/>
    <property type="match status" value="2"/>
</dbReference>
<dbReference type="Pfam" id="PF18419">
    <property type="entry name" value="ATP-grasp_6"/>
    <property type="match status" value="1"/>
</dbReference>
<evidence type="ECO:0000256" key="6">
    <source>
        <dbReference type="PROSITE-ProRule" id="PRU00409"/>
    </source>
</evidence>
<dbReference type="Pfam" id="PF01071">
    <property type="entry name" value="GARS_A"/>
    <property type="match status" value="1"/>
</dbReference>
<dbReference type="GO" id="GO:0005524">
    <property type="term" value="F:ATP binding"/>
    <property type="evidence" value="ECO:0007669"/>
    <property type="project" value="UniProtKB-UniRule"/>
</dbReference>
<reference evidence="8 9" key="1">
    <citation type="submission" date="2016-10" db="EMBL/GenBank/DDBJ databases">
        <authorList>
            <person name="de Groot N.N."/>
        </authorList>
    </citation>
    <scope>NUCLEOTIDE SEQUENCE [LARGE SCALE GENOMIC DNA]</scope>
    <source>
        <strain evidence="8 9">ATCC BAA-466</strain>
    </source>
</reference>
<dbReference type="NCBIfam" id="NF002688">
    <property type="entry name" value="PRK02471.1"/>
    <property type="match status" value="1"/>
</dbReference>
<evidence type="ECO:0000313" key="9">
    <source>
        <dbReference type="Proteomes" id="UP000199708"/>
    </source>
</evidence>
<organism evidence="8 9">
    <name type="scientific">Facklamia miroungae</name>
    <dbReference type="NCBI Taxonomy" id="120956"/>
    <lineage>
        <taxon>Bacteria</taxon>
        <taxon>Bacillati</taxon>
        <taxon>Bacillota</taxon>
        <taxon>Bacilli</taxon>
        <taxon>Lactobacillales</taxon>
        <taxon>Aerococcaceae</taxon>
        <taxon>Facklamia</taxon>
    </lineage>
</organism>
<accession>A0A1G7SFD5</accession>
<dbReference type="GO" id="GO:0009432">
    <property type="term" value="P:SOS response"/>
    <property type="evidence" value="ECO:0007669"/>
    <property type="project" value="TreeGrafter"/>
</dbReference>
<dbReference type="InterPro" id="IPR011761">
    <property type="entry name" value="ATP-grasp"/>
</dbReference>
<dbReference type="AlphaFoldDB" id="A0A1G7SFD5"/>
<dbReference type="PANTHER" id="PTHR21621:SF0">
    <property type="entry name" value="BETA-CITRYLGLUTAMATE SYNTHASE B-RELATED"/>
    <property type="match status" value="1"/>
</dbReference>
<comment type="cofactor">
    <cofactor evidence="2">
        <name>Mg(2+)</name>
        <dbReference type="ChEBI" id="CHEBI:18420"/>
    </cofactor>
</comment>
<proteinExistence type="predicted"/>
<keyword evidence="3 8" id="KW-0436">Ligase</keyword>
<evidence type="ECO:0000256" key="3">
    <source>
        <dbReference type="ARBA" id="ARBA00022598"/>
    </source>
</evidence>
<evidence type="ECO:0000313" key="8">
    <source>
        <dbReference type="EMBL" id="SDG21622.1"/>
    </source>
</evidence>
<comment type="cofactor">
    <cofactor evidence="1">
        <name>Mn(2+)</name>
        <dbReference type="ChEBI" id="CHEBI:29035"/>
    </cofactor>
</comment>
<feature type="domain" description="ATP-grasp" evidence="7">
    <location>
        <begin position="85"/>
        <end position="342"/>
    </location>
</feature>
<dbReference type="EMBL" id="FNCK01000004">
    <property type="protein sequence ID" value="SDG21622.1"/>
    <property type="molecule type" value="Genomic_DNA"/>
</dbReference>
<dbReference type="STRING" id="120956.SAMN05421791_1043"/>
<evidence type="ECO:0000256" key="4">
    <source>
        <dbReference type="ARBA" id="ARBA00022741"/>
    </source>
</evidence>